<comment type="caution">
    <text evidence="1">The sequence shown here is derived from an EMBL/GenBank/DDBJ whole genome shotgun (WGS) entry which is preliminary data.</text>
</comment>
<evidence type="ECO:0000313" key="1">
    <source>
        <dbReference type="EMBL" id="MDQ0363410.1"/>
    </source>
</evidence>
<protein>
    <submittedName>
        <fullName evidence="1">Uncharacterized protein</fullName>
    </submittedName>
</protein>
<name>A0AAE3VTL9_9ACTN</name>
<proteinExistence type="predicted"/>
<keyword evidence="2" id="KW-1185">Reference proteome</keyword>
<sequence length="62" mass="7042">MPEIFPEAHVMAEIDRLNERIQQMQAVVDAATKWRQWYSGGAEFSWDADRDLAAAVDAFQSA</sequence>
<evidence type="ECO:0000313" key="2">
    <source>
        <dbReference type="Proteomes" id="UP001240236"/>
    </source>
</evidence>
<dbReference type="Proteomes" id="UP001240236">
    <property type="component" value="Unassembled WGS sequence"/>
</dbReference>
<gene>
    <name evidence="1" type="ORF">J2S42_000079</name>
</gene>
<organism evidence="1 2">
    <name type="scientific">Catenuloplanes indicus</name>
    <dbReference type="NCBI Taxonomy" id="137267"/>
    <lineage>
        <taxon>Bacteria</taxon>
        <taxon>Bacillati</taxon>
        <taxon>Actinomycetota</taxon>
        <taxon>Actinomycetes</taxon>
        <taxon>Micromonosporales</taxon>
        <taxon>Micromonosporaceae</taxon>
        <taxon>Catenuloplanes</taxon>
    </lineage>
</organism>
<accession>A0AAE3VTL9</accession>
<dbReference type="RefSeq" id="WP_307234021.1">
    <property type="nucleotide sequence ID" value="NZ_JAUSUZ010000001.1"/>
</dbReference>
<dbReference type="EMBL" id="JAUSUZ010000001">
    <property type="protein sequence ID" value="MDQ0363410.1"/>
    <property type="molecule type" value="Genomic_DNA"/>
</dbReference>
<reference evidence="1 2" key="1">
    <citation type="submission" date="2023-07" db="EMBL/GenBank/DDBJ databases">
        <title>Sequencing the genomes of 1000 actinobacteria strains.</title>
        <authorList>
            <person name="Klenk H.-P."/>
        </authorList>
    </citation>
    <scope>NUCLEOTIDE SEQUENCE [LARGE SCALE GENOMIC DNA]</scope>
    <source>
        <strain evidence="1 2">DSM 44709</strain>
    </source>
</reference>
<dbReference type="AlphaFoldDB" id="A0AAE3VTL9"/>